<dbReference type="Proteomes" id="UP000694865">
    <property type="component" value="Unplaced"/>
</dbReference>
<dbReference type="GO" id="GO:0016980">
    <property type="term" value="F:creatinase activity"/>
    <property type="evidence" value="ECO:0007669"/>
    <property type="project" value="InterPro"/>
</dbReference>
<dbReference type="PANTHER" id="PTHR46112">
    <property type="entry name" value="AMINOPEPTIDASE"/>
    <property type="match status" value="1"/>
</dbReference>
<dbReference type="AlphaFoldDB" id="A0A1L7H7G0"/>
<evidence type="ECO:0000313" key="5">
    <source>
        <dbReference type="RefSeq" id="XP_002738769.1"/>
    </source>
</evidence>
<proteinExistence type="evidence at transcript level"/>
<keyword evidence="4" id="KW-1185">Reference proteome</keyword>
<dbReference type="InterPro" id="IPR000994">
    <property type="entry name" value="Pept_M24"/>
</dbReference>
<evidence type="ECO:0000259" key="2">
    <source>
        <dbReference type="Pfam" id="PF01321"/>
    </source>
</evidence>
<dbReference type="InterPro" id="IPR000587">
    <property type="entry name" value="Creatinase_N"/>
</dbReference>
<organism evidence="3">
    <name type="scientific">Saccoglossus kowalevskii</name>
    <name type="common">Acorn worm</name>
    <dbReference type="NCBI Taxonomy" id="10224"/>
    <lineage>
        <taxon>Eukaryota</taxon>
        <taxon>Metazoa</taxon>
        <taxon>Hemichordata</taxon>
        <taxon>Enteropneusta</taxon>
        <taxon>Harrimaniidae</taxon>
        <taxon>Saccoglossus</taxon>
    </lineage>
</organism>
<sequence>MIRKALSSIAALRACSGLSRARFVAPTVVAGGRWQSTSPTDLSLNPRDSRHRPKLVELKNGRKVKSTFSEAEMETRVSKLRHHMEENGLLACLFTSYHNINYFSDFLYCSFGRPYGLVVTEDKSISISANIDGGQPWRRTYGDNVSYTDWHKDNFYHAVENILAPYKGAIGIEFDHVALENFKKLERALPVRPLVDVSAHTMKMRMIKSPEEQFVIRHGARIADIGGWACVNAIQEGVGEHEVALAGTDAMVREIAKTFPHAELRDTWVWFQSGLNTDGAHNPVTSRRLMKGDILSANCFPMISGYYTALERTMFLDHVTSDRHLELWEINCKVHRKGLDLIKPGAKCNEIAQELNEIYRENDLLKYRTFGYGHSFGTLCHYYGREAGLELREDVNTVLEPGMVVSMEPMIMIPDGIPGAGGYREHDILIVNEDGAENITKFPFGPEKLIIEDGWRY</sequence>
<reference evidence="5" key="3">
    <citation type="submission" date="2025-05" db="UniProtKB">
        <authorList>
            <consortium name="RefSeq"/>
        </authorList>
    </citation>
    <scope>IDENTIFICATION</scope>
    <source>
        <tissue evidence="5">Testes</tissue>
    </source>
</reference>
<dbReference type="GO" id="GO:0004177">
    <property type="term" value="F:aminopeptidase activity"/>
    <property type="evidence" value="ECO:0007669"/>
    <property type="project" value="UniProtKB-ARBA"/>
</dbReference>
<dbReference type="InterPro" id="IPR050659">
    <property type="entry name" value="Peptidase_M24B"/>
</dbReference>
<reference evidence="3" key="2">
    <citation type="submission" date="2016-04" db="EMBL/GenBank/DDBJ databases">
        <authorList>
            <person name="Evans L.H."/>
            <person name="Alamgir A."/>
            <person name="Owens N."/>
            <person name="Weber N.D."/>
            <person name="Virtaneva K."/>
            <person name="Barbian K."/>
            <person name="Babar A."/>
            <person name="Rosenke K."/>
        </authorList>
    </citation>
    <scope>NUCLEOTIDE SEQUENCE</scope>
</reference>
<protein>
    <submittedName>
        <fullName evidence="3">Creatinase-like protein 228</fullName>
    </submittedName>
    <submittedName>
        <fullName evidence="5">Uncharacterized protein LOC100373380</fullName>
    </submittedName>
</protein>
<dbReference type="Pfam" id="PF00557">
    <property type="entry name" value="Peptidase_M24"/>
    <property type="match status" value="1"/>
</dbReference>
<evidence type="ECO:0000313" key="4">
    <source>
        <dbReference type="Proteomes" id="UP000694865"/>
    </source>
</evidence>
<gene>
    <name evidence="5" type="primary">LOC100373380</name>
    <name evidence="3" type="ORF">Sakowv30005268mg</name>
</gene>
<dbReference type="OrthoDB" id="4215474at2759"/>
<dbReference type="InterPro" id="IPR029149">
    <property type="entry name" value="Creatin/AminoP/Spt16_N"/>
</dbReference>
<feature type="domain" description="Creatinase N-terminal" evidence="2">
    <location>
        <begin position="76"/>
        <end position="207"/>
    </location>
</feature>
<reference evidence="3" key="1">
    <citation type="journal article" date="2008" name="Biol. Bull.">
        <title>cDNA sequences for transcription factors and signaling proteins of the hemichordate Saccoglossus kowalevskii: efficacy of the expressed sequence tag (EST) approach for evolutionary and developmental studies of a new organism.</title>
        <authorList>
            <person name="Freeman R.M. Jr."/>
            <person name="Wu M."/>
            <person name="Cordonnier-Pratt M.M."/>
            <person name="Pratt L.H."/>
            <person name="Gruber C.E."/>
            <person name="Smith M."/>
            <person name="Lander E.S."/>
            <person name="Stange-Thomann N."/>
            <person name="Lowe C.J."/>
            <person name="Gerhart J."/>
            <person name="Kirschner M."/>
        </authorList>
    </citation>
    <scope>NUCLEOTIDE SEQUENCE</scope>
</reference>
<dbReference type="SUPFAM" id="SSF53092">
    <property type="entry name" value="Creatinase/prolidase N-terminal domain"/>
    <property type="match status" value="1"/>
</dbReference>
<name>A0A1L7H7G0_SACKO</name>
<dbReference type="PANTHER" id="PTHR46112:SF2">
    <property type="entry name" value="XAA-PRO AMINOPEPTIDASE P-RELATED"/>
    <property type="match status" value="1"/>
</dbReference>
<dbReference type="KEGG" id="sko:100373380"/>
<dbReference type="Pfam" id="PF01321">
    <property type="entry name" value="Creatinase_N"/>
    <property type="match status" value="1"/>
</dbReference>
<dbReference type="RefSeq" id="XP_002738769.1">
    <property type="nucleotide sequence ID" value="XM_002738723.2"/>
</dbReference>
<dbReference type="EMBL" id="KX125088">
    <property type="protein sequence ID" value="APU50784.1"/>
    <property type="molecule type" value="mRNA"/>
</dbReference>
<dbReference type="GeneID" id="100373380"/>
<evidence type="ECO:0000259" key="1">
    <source>
        <dbReference type="Pfam" id="PF00557"/>
    </source>
</evidence>
<evidence type="ECO:0000313" key="3">
    <source>
        <dbReference type="EMBL" id="APU50784.1"/>
    </source>
</evidence>
<dbReference type="InterPro" id="IPR039394">
    <property type="entry name" value="Creatinase_C"/>
</dbReference>
<dbReference type="InterPro" id="IPR036005">
    <property type="entry name" value="Creatinase/aminopeptidase-like"/>
</dbReference>
<dbReference type="SUPFAM" id="SSF55920">
    <property type="entry name" value="Creatinase/aminopeptidase"/>
    <property type="match status" value="1"/>
</dbReference>
<dbReference type="Gene3D" id="3.90.230.10">
    <property type="entry name" value="Creatinase/methionine aminopeptidase superfamily"/>
    <property type="match status" value="1"/>
</dbReference>
<accession>A0A1L7H7G0</accession>
<feature type="domain" description="Peptidase M24" evidence="1">
    <location>
        <begin position="216"/>
        <end position="432"/>
    </location>
</feature>
<dbReference type="CDD" id="cd01090">
    <property type="entry name" value="Creatinase"/>
    <property type="match status" value="1"/>
</dbReference>
<dbReference type="Gene3D" id="3.40.350.10">
    <property type="entry name" value="Creatinase/prolidase N-terminal domain"/>
    <property type="match status" value="1"/>
</dbReference>